<keyword evidence="9" id="KW-0249">Electron transport</keyword>
<evidence type="ECO:0000256" key="13">
    <source>
        <dbReference type="ARBA" id="ARBA00023136"/>
    </source>
</evidence>
<evidence type="ECO:0000256" key="8">
    <source>
        <dbReference type="ARBA" id="ARBA00022967"/>
    </source>
</evidence>
<evidence type="ECO:0000256" key="6">
    <source>
        <dbReference type="ARBA" id="ARBA00022660"/>
    </source>
</evidence>
<keyword evidence="5" id="KW-0813">Transport</keyword>
<keyword evidence="6" id="KW-0679">Respiratory chain</keyword>
<evidence type="ECO:0000256" key="10">
    <source>
        <dbReference type="ARBA" id="ARBA00022989"/>
    </source>
</evidence>
<evidence type="ECO:0000256" key="2">
    <source>
        <dbReference type="ARBA" id="ARBA00005698"/>
    </source>
</evidence>
<evidence type="ECO:0000313" key="17">
    <source>
        <dbReference type="EMBL" id="AFU50151.1"/>
    </source>
</evidence>
<dbReference type="AlphaFoldDB" id="U3L035"/>
<keyword evidence="10 16" id="KW-1133">Transmembrane helix</keyword>
<evidence type="ECO:0000256" key="4">
    <source>
        <dbReference type="ARBA" id="ARBA00021095"/>
    </source>
</evidence>
<evidence type="ECO:0000256" key="5">
    <source>
        <dbReference type="ARBA" id="ARBA00022448"/>
    </source>
</evidence>
<keyword evidence="7 16" id="KW-0812">Transmembrane</keyword>
<feature type="transmembrane region" description="Helical" evidence="16">
    <location>
        <begin position="78"/>
        <end position="96"/>
    </location>
</feature>
<accession>U3L035</accession>
<dbReference type="EC" id="7.1.1.2" evidence="3"/>
<keyword evidence="13 16" id="KW-0472">Membrane</keyword>
<sequence>MMKILLMSSSLTLMMMTISHPVTMSIIIIMQTIMISMIMGMSLLNFWFSYILFLIMIGGMLIMFMYMTNVASNLKFKLSKILFMFLITITISSIILSNTDMNYWFKFSVTNNSLIPNLLMTKYYNLPSNLMLMMMMAYLMITLIMTVKITNTKSGPLRQKN</sequence>
<organism evidence="17">
    <name type="scientific">Arescus labiatus</name>
    <dbReference type="NCBI Taxonomy" id="294769"/>
    <lineage>
        <taxon>Eukaryota</taxon>
        <taxon>Metazoa</taxon>
        <taxon>Ecdysozoa</taxon>
        <taxon>Arthropoda</taxon>
        <taxon>Hexapoda</taxon>
        <taxon>Insecta</taxon>
        <taxon>Pterygota</taxon>
        <taxon>Neoptera</taxon>
        <taxon>Endopterygota</taxon>
        <taxon>Coleoptera</taxon>
        <taxon>Polyphaga</taxon>
        <taxon>Cucujiformia</taxon>
        <taxon>Chrysomeloidea</taxon>
        <taxon>Chrysomelidae</taxon>
        <taxon>Cassidinae</taxon>
        <taxon>Arescus</taxon>
    </lineage>
</organism>
<dbReference type="PANTHER" id="PTHR11435">
    <property type="entry name" value="NADH UBIQUINONE OXIDOREDUCTASE SUBUNIT ND6"/>
    <property type="match status" value="1"/>
</dbReference>
<evidence type="ECO:0000256" key="7">
    <source>
        <dbReference type="ARBA" id="ARBA00022692"/>
    </source>
</evidence>
<geneLocation type="mitochondrion" evidence="17"/>
<comment type="subcellular location">
    <subcellularLocation>
        <location evidence="1">Mitochondrion membrane</location>
        <topology evidence="1">Multi-pass membrane protein</topology>
    </subcellularLocation>
</comment>
<name>U3L035_9CUCU</name>
<feature type="transmembrane region" description="Helical" evidence="16">
    <location>
        <begin position="21"/>
        <end position="41"/>
    </location>
</feature>
<evidence type="ECO:0000256" key="1">
    <source>
        <dbReference type="ARBA" id="ARBA00004225"/>
    </source>
</evidence>
<feature type="transmembrane region" description="Helical" evidence="16">
    <location>
        <begin position="130"/>
        <end position="150"/>
    </location>
</feature>
<reference evidence="17" key="1">
    <citation type="submission" date="2012-06" db="EMBL/GenBank/DDBJ databases">
        <title>Mitogenomics of the Coleoptera under dense taxon sampling.</title>
        <authorList>
            <person name="Timmermans M.J.T.N."/>
            <person name="Lim J."/>
            <person name="Dodsworth S."/>
            <person name="Haran J."/>
            <person name="Ahrens D."/>
            <person name="Bocak L."/>
            <person name="London A."/>
            <person name="Culverwell L."/>
            <person name="Vogler A.P."/>
        </authorList>
    </citation>
    <scope>NUCLEOTIDE SEQUENCE</scope>
</reference>
<evidence type="ECO:0000256" key="15">
    <source>
        <dbReference type="ARBA" id="ARBA00049551"/>
    </source>
</evidence>
<evidence type="ECO:0000256" key="3">
    <source>
        <dbReference type="ARBA" id="ARBA00012944"/>
    </source>
</evidence>
<evidence type="ECO:0000256" key="12">
    <source>
        <dbReference type="ARBA" id="ARBA00023128"/>
    </source>
</evidence>
<keyword evidence="12 17" id="KW-0496">Mitochondrion</keyword>
<evidence type="ECO:0000256" key="16">
    <source>
        <dbReference type="SAM" id="Phobius"/>
    </source>
</evidence>
<comment type="similarity">
    <text evidence="2">Belongs to the complex I subunit 6 family.</text>
</comment>
<dbReference type="GO" id="GO:0008137">
    <property type="term" value="F:NADH dehydrogenase (ubiquinone) activity"/>
    <property type="evidence" value="ECO:0007669"/>
    <property type="project" value="UniProtKB-EC"/>
</dbReference>
<evidence type="ECO:0000256" key="9">
    <source>
        <dbReference type="ARBA" id="ARBA00022982"/>
    </source>
</evidence>
<dbReference type="EMBL" id="JX220988">
    <property type="protein sequence ID" value="AFU50151.1"/>
    <property type="molecule type" value="Genomic_DNA"/>
</dbReference>
<dbReference type="GO" id="GO:0031966">
    <property type="term" value="C:mitochondrial membrane"/>
    <property type="evidence" value="ECO:0007669"/>
    <property type="project" value="UniProtKB-SubCell"/>
</dbReference>
<dbReference type="PANTHER" id="PTHR11435:SF1">
    <property type="entry name" value="NADH-UBIQUINONE OXIDOREDUCTASE CHAIN 6"/>
    <property type="match status" value="1"/>
</dbReference>
<protein>
    <recommendedName>
        <fullName evidence="4">NADH-ubiquinone oxidoreductase chain 6</fullName>
        <ecNumber evidence="3">7.1.1.2</ecNumber>
    </recommendedName>
    <alternativeName>
        <fullName evidence="14">NADH dehydrogenase subunit 6</fullName>
    </alternativeName>
</protein>
<comment type="catalytic activity">
    <reaction evidence="15">
        <text>a ubiquinone + NADH + 5 H(+)(in) = a ubiquinol + NAD(+) + 4 H(+)(out)</text>
        <dbReference type="Rhea" id="RHEA:29091"/>
        <dbReference type="Rhea" id="RHEA-COMP:9565"/>
        <dbReference type="Rhea" id="RHEA-COMP:9566"/>
        <dbReference type="ChEBI" id="CHEBI:15378"/>
        <dbReference type="ChEBI" id="CHEBI:16389"/>
        <dbReference type="ChEBI" id="CHEBI:17976"/>
        <dbReference type="ChEBI" id="CHEBI:57540"/>
        <dbReference type="ChEBI" id="CHEBI:57945"/>
        <dbReference type="EC" id="7.1.1.2"/>
    </reaction>
</comment>
<feature type="transmembrane region" description="Helical" evidence="16">
    <location>
        <begin position="47"/>
        <end position="66"/>
    </location>
</feature>
<dbReference type="InterPro" id="IPR050269">
    <property type="entry name" value="ComplexI_Subunit6"/>
</dbReference>
<keyword evidence="11" id="KW-0520">NAD</keyword>
<gene>
    <name evidence="17" type="primary">ND6</name>
</gene>
<evidence type="ECO:0000256" key="14">
    <source>
        <dbReference type="ARBA" id="ARBA00031019"/>
    </source>
</evidence>
<evidence type="ECO:0000256" key="11">
    <source>
        <dbReference type="ARBA" id="ARBA00023027"/>
    </source>
</evidence>
<proteinExistence type="inferred from homology"/>
<keyword evidence="8" id="KW-1278">Translocase</keyword>